<evidence type="ECO:0000313" key="2">
    <source>
        <dbReference type="Proteomes" id="UP000727407"/>
    </source>
</evidence>
<reference evidence="1" key="1">
    <citation type="submission" date="2020-07" db="EMBL/GenBank/DDBJ databases">
        <title>Clarias magur genome sequencing, assembly and annotation.</title>
        <authorList>
            <person name="Kushwaha B."/>
            <person name="Kumar R."/>
            <person name="Das P."/>
            <person name="Joshi C.G."/>
            <person name="Kumar D."/>
            <person name="Nagpure N.S."/>
            <person name="Pandey M."/>
            <person name="Agarwal S."/>
            <person name="Srivastava S."/>
            <person name="Singh M."/>
            <person name="Sahoo L."/>
            <person name="Jayasankar P."/>
            <person name="Meher P.K."/>
            <person name="Koringa P.G."/>
            <person name="Iquebal M.A."/>
            <person name="Das S.P."/>
            <person name="Bit A."/>
            <person name="Patnaik S."/>
            <person name="Patel N."/>
            <person name="Shah T.M."/>
            <person name="Hinsu A."/>
            <person name="Jena J.K."/>
        </authorList>
    </citation>
    <scope>NUCLEOTIDE SEQUENCE</scope>
    <source>
        <strain evidence="1">CIFAMagur01</strain>
        <tissue evidence="1">Testis</tissue>
    </source>
</reference>
<dbReference type="Proteomes" id="UP000727407">
    <property type="component" value="Unassembled WGS sequence"/>
</dbReference>
<dbReference type="EMBL" id="QNUK01000241">
    <property type="protein sequence ID" value="KAF5897292.1"/>
    <property type="molecule type" value="Genomic_DNA"/>
</dbReference>
<comment type="caution">
    <text evidence="1">The sequence shown here is derived from an EMBL/GenBank/DDBJ whole genome shotgun (WGS) entry which is preliminary data.</text>
</comment>
<keyword evidence="1" id="KW-0547">Nucleotide-binding</keyword>
<keyword evidence="1" id="KW-0067">ATP-binding</keyword>
<keyword evidence="1" id="KW-0378">Hydrolase</keyword>
<proteinExistence type="predicted"/>
<gene>
    <name evidence="1" type="primary">dbp7</name>
    <name evidence="1" type="ORF">DAT39_013013</name>
</gene>
<accession>A0A8J4UL03</accession>
<dbReference type="GO" id="GO:0004386">
    <property type="term" value="F:helicase activity"/>
    <property type="evidence" value="ECO:0007669"/>
    <property type="project" value="UniProtKB-KW"/>
</dbReference>
<feature type="non-terminal residue" evidence="1">
    <location>
        <position position="53"/>
    </location>
</feature>
<evidence type="ECO:0000313" key="1">
    <source>
        <dbReference type="EMBL" id="KAF5897292.1"/>
    </source>
</evidence>
<feature type="non-terminal residue" evidence="1">
    <location>
        <position position="1"/>
    </location>
</feature>
<keyword evidence="1" id="KW-0347">Helicase</keyword>
<name>A0A8J4UL03_CLAMG</name>
<protein>
    <submittedName>
        <fullName evidence="1">ATP-dependent RNA helicase dbp7</fullName>
    </submittedName>
</protein>
<dbReference type="AlphaFoldDB" id="A0A8J4UL03"/>
<keyword evidence="2" id="KW-1185">Reference proteome</keyword>
<sequence length="53" mass="6004">SGDDAGTYNRRLRLPALLHQIHGVYPDHRRTALLRRHVDKQVLGANGSTLQCR</sequence>
<organism evidence="1 2">
    <name type="scientific">Clarias magur</name>
    <name type="common">Asian catfish</name>
    <name type="synonym">Macropteronotus magur</name>
    <dbReference type="NCBI Taxonomy" id="1594786"/>
    <lineage>
        <taxon>Eukaryota</taxon>
        <taxon>Metazoa</taxon>
        <taxon>Chordata</taxon>
        <taxon>Craniata</taxon>
        <taxon>Vertebrata</taxon>
        <taxon>Euteleostomi</taxon>
        <taxon>Actinopterygii</taxon>
        <taxon>Neopterygii</taxon>
        <taxon>Teleostei</taxon>
        <taxon>Ostariophysi</taxon>
        <taxon>Siluriformes</taxon>
        <taxon>Clariidae</taxon>
        <taxon>Clarias</taxon>
    </lineage>
</organism>